<dbReference type="GO" id="GO:0005737">
    <property type="term" value="C:cytoplasm"/>
    <property type="evidence" value="ECO:0007669"/>
    <property type="project" value="TreeGrafter"/>
</dbReference>
<dbReference type="PANTHER" id="PTHR10807:SF110">
    <property type="entry name" value="FI17948P1"/>
    <property type="match status" value="1"/>
</dbReference>
<evidence type="ECO:0000313" key="3">
    <source>
        <dbReference type="Proteomes" id="UP000269396"/>
    </source>
</evidence>
<organism evidence="2 3">
    <name type="scientific">Schistosoma mattheei</name>
    <dbReference type="NCBI Taxonomy" id="31246"/>
    <lineage>
        <taxon>Eukaryota</taxon>
        <taxon>Metazoa</taxon>
        <taxon>Spiralia</taxon>
        <taxon>Lophotrochozoa</taxon>
        <taxon>Platyhelminthes</taxon>
        <taxon>Trematoda</taxon>
        <taxon>Digenea</taxon>
        <taxon>Strigeidida</taxon>
        <taxon>Schistosomatoidea</taxon>
        <taxon>Schistosomatidae</taxon>
        <taxon>Schistosoma</taxon>
    </lineage>
</organism>
<dbReference type="InterPro" id="IPR010569">
    <property type="entry name" value="Myotubularin-like_Pase_dom"/>
</dbReference>
<dbReference type="AlphaFoldDB" id="A0A183NYS2"/>
<name>A0A183NYS2_9TREM</name>
<proteinExistence type="inferred from homology"/>
<dbReference type="GO" id="GO:0046856">
    <property type="term" value="P:phosphatidylinositol dephosphorylation"/>
    <property type="evidence" value="ECO:0007669"/>
    <property type="project" value="TreeGrafter"/>
</dbReference>
<dbReference type="PANTHER" id="PTHR10807">
    <property type="entry name" value="MYOTUBULARIN-RELATED"/>
    <property type="match status" value="1"/>
</dbReference>
<reference evidence="2 3" key="1">
    <citation type="submission" date="2018-11" db="EMBL/GenBank/DDBJ databases">
        <authorList>
            <consortium name="Pathogen Informatics"/>
        </authorList>
    </citation>
    <scope>NUCLEOTIDE SEQUENCE [LARGE SCALE GENOMIC DNA]</scope>
    <source>
        <strain>Denwood</strain>
        <strain evidence="3">Zambia</strain>
    </source>
</reference>
<gene>
    <name evidence="2" type="ORF">SMTD_LOCUS7258</name>
</gene>
<evidence type="ECO:0000256" key="1">
    <source>
        <dbReference type="ARBA" id="ARBA00007471"/>
    </source>
</evidence>
<dbReference type="GO" id="GO:0016020">
    <property type="term" value="C:membrane"/>
    <property type="evidence" value="ECO:0007669"/>
    <property type="project" value="TreeGrafter"/>
</dbReference>
<dbReference type="SUPFAM" id="SSF52799">
    <property type="entry name" value="(Phosphotyrosine protein) phosphatases II"/>
    <property type="match status" value="1"/>
</dbReference>
<dbReference type="Proteomes" id="UP000269396">
    <property type="component" value="Unassembled WGS sequence"/>
</dbReference>
<accession>A0A183NYS2</accession>
<keyword evidence="3" id="KW-1185">Reference proteome</keyword>
<dbReference type="STRING" id="31246.A0A183NYS2"/>
<protein>
    <submittedName>
        <fullName evidence="2">Uncharacterized protein</fullName>
    </submittedName>
</protein>
<dbReference type="InterPro" id="IPR029021">
    <property type="entry name" value="Prot-tyrosine_phosphatase-like"/>
</dbReference>
<dbReference type="Pfam" id="PF06602">
    <property type="entry name" value="Myotub-related"/>
    <property type="match status" value="1"/>
</dbReference>
<sequence length="606" mass="70661">MSLVHRFGVWILRSGNLLTDINMNQLIDCNNHLSSSTTTTTTSNHQKKLYLKHIKLSFSDHLNELFKDKNIVKSTESTLQEYYIPLYEDYSNDWCTTTTTTHDCTFMTTSDHPTNNDNEEKAKSLEQNNFIPSSFITELYELNQHYDNWLIPKHNHIKQSWLQLKNLIQLPQIHTPNVEIFNEFTNTTTYNNNNNNNSMNDTTDYDSSVVGDHHSLINVGTTTSTINNNNNTSSSNDNLISDWHKFSFSNLLKTDDDNNNNNNRHNNLINNNHNHANNKSNSTNNLRNSIGQSFSKSYSHFYLLNKKKLDHFAFQCSPHRSDWYDYLLSTNWLNLLLFTLKQATQLSQLIYQYSMKPVNGYNGTIILLSGPDSGRNWQPILMSLVQIMLSAENRTILGFEDLIEQEWIRYGYPFVPDPTDWHDDSVSCDYDDGACFALFIDCVHQLLVQFPTEFAFTEDYLVLLLDSALSRGGGTPPFTIEFSCSCEATRHVKTKSMTQEQIIEKSNYFYNIRAWRSFHNWNDILTDHGYQLLFNWLYFWQYNSDPVNNSFMIPRTNTTPYTGWLTDESIRNALNQIGYSISFDYFYKNLYEIANLWDNNEDFNTS</sequence>
<dbReference type="PROSITE" id="PS51339">
    <property type="entry name" value="PPASE_MYOTUBULARIN"/>
    <property type="match status" value="1"/>
</dbReference>
<dbReference type="EMBL" id="UZAL01028095">
    <property type="protein sequence ID" value="VDP38390.1"/>
    <property type="molecule type" value="Genomic_DNA"/>
</dbReference>
<dbReference type="InterPro" id="IPR030564">
    <property type="entry name" value="Myotubularin"/>
</dbReference>
<evidence type="ECO:0000313" key="2">
    <source>
        <dbReference type="EMBL" id="VDP38390.1"/>
    </source>
</evidence>
<comment type="similarity">
    <text evidence="1">Belongs to the protein-tyrosine phosphatase family. Non-receptor class myotubularin subfamily.</text>
</comment>